<dbReference type="Pfam" id="PF00590">
    <property type="entry name" value="TP_methylase"/>
    <property type="match status" value="1"/>
</dbReference>
<keyword evidence="2" id="KW-0169">Cobalamin biosynthesis</keyword>
<feature type="domain" description="Tetrapyrrole methylase" evidence="6">
    <location>
        <begin position="23"/>
        <end position="180"/>
    </location>
</feature>
<dbReference type="InterPro" id="IPR006363">
    <property type="entry name" value="Cbl_synth_CobJ/CibH_dom"/>
</dbReference>
<dbReference type="EMBL" id="UOGB01000195">
    <property type="protein sequence ID" value="VAX21129.1"/>
    <property type="molecule type" value="Genomic_DNA"/>
</dbReference>
<dbReference type="GO" id="GO:0009236">
    <property type="term" value="P:cobalamin biosynthetic process"/>
    <property type="evidence" value="ECO:0007669"/>
    <property type="project" value="UniProtKB-UniPathway"/>
</dbReference>
<protein>
    <submittedName>
        <fullName evidence="7">Cobalt-precorrin-3 C(17)-methyltransferase</fullName>
        <ecNumber evidence="7">2.1.1.272</ecNumber>
    </submittedName>
</protein>
<evidence type="ECO:0000256" key="1">
    <source>
        <dbReference type="ARBA" id="ARBA00004953"/>
    </source>
</evidence>
<dbReference type="EC" id="2.1.1.272" evidence="7"/>
<dbReference type="AlphaFoldDB" id="A0A3B1BT73"/>
<name>A0A3B1BT73_9ZZZZ</name>
<accession>A0A3B1BT73</accession>
<dbReference type="InterPro" id="IPR014777">
    <property type="entry name" value="4pyrrole_Mease_sub1"/>
</dbReference>
<keyword evidence="3 7" id="KW-0489">Methyltransferase</keyword>
<keyword evidence="4 7" id="KW-0808">Transferase</keyword>
<dbReference type="PANTHER" id="PTHR47036:SF1">
    <property type="entry name" value="COBALT-FACTOR III C(17)-METHYLTRANSFERASE-RELATED"/>
    <property type="match status" value="1"/>
</dbReference>
<dbReference type="CDD" id="cd11646">
    <property type="entry name" value="Precorrin_3B_C17_MT"/>
    <property type="match status" value="1"/>
</dbReference>
<dbReference type="InterPro" id="IPR035996">
    <property type="entry name" value="4pyrrol_Methylase_sf"/>
</dbReference>
<reference evidence="7" key="1">
    <citation type="submission" date="2018-06" db="EMBL/GenBank/DDBJ databases">
        <authorList>
            <person name="Zhirakovskaya E."/>
        </authorList>
    </citation>
    <scope>NUCLEOTIDE SEQUENCE</scope>
</reference>
<dbReference type="GO" id="GO:0032259">
    <property type="term" value="P:methylation"/>
    <property type="evidence" value="ECO:0007669"/>
    <property type="project" value="UniProtKB-KW"/>
</dbReference>
<dbReference type="UniPathway" id="UPA00148"/>
<evidence type="ECO:0000256" key="5">
    <source>
        <dbReference type="ARBA" id="ARBA00022691"/>
    </source>
</evidence>
<gene>
    <name evidence="7" type="ORF">MNBD_NITROSPINAE03-512</name>
</gene>
<dbReference type="GO" id="GO:0008168">
    <property type="term" value="F:methyltransferase activity"/>
    <property type="evidence" value="ECO:0007669"/>
    <property type="project" value="UniProtKB-KW"/>
</dbReference>
<organism evidence="7">
    <name type="scientific">hydrothermal vent metagenome</name>
    <dbReference type="NCBI Taxonomy" id="652676"/>
    <lineage>
        <taxon>unclassified sequences</taxon>
        <taxon>metagenomes</taxon>
        <taxon>ecological metagenomes</taxon>
    </lineage>
</organism>
<dbReference type="PANTHER" id="PTHR47036">
    <property type="entry name" value="COBALT-FACTOR III C(17)-METHYLTRANSFERASE-RELATED"/>
    <property type="match status" value="1"/>
</dbReference>
<keyword evidence="5" id="KW-0949">S-adenosyl-L-methionine</keyword>
<sequence length="214" mass="22927">MVVGYTKYIELIEDLSKGKELVSTGMTREVDRVRAAITRASEGFNVALISSGDAGIYGMAGLAIELAESMGADLQVEVIPGVSAASSAGAKLGAPLALDFATISLSDLLVPWDTIKKRLNAVAEADMVVALYNPKSKKRVSQLEEAAEIFRRYRPGVTPVGVCDSISLDGERIVITTLDKFLNEEIAMRTTVIIGNTSSKIIDGRFVNPRGYDV</sequence>
<evidence type="ECO:0000256" key="3">
    <source>
        <dbReference type="ARBA" id="ARBA00022603"/>
    </source>
</evidence>
<dbReference type="NCBIfam" id="TIGR01466">
    <property type="entry name" value="cobJ_cbiH"/>
    <property type="match status" value="1"/>
</dbReference>
<dbReference type="Gene3D" id="3.40.1010.10">
    <property type="entry name" value="Cobalt-precorrin-4 Transmethylase, Domain 1"/>
    <property type="match status" value="1"/>
</dbReference>
<evidence type="ECO:0000256" key="2">
    <source>
        <dbReference type="ARBA" id="ARBA00022573"/>
    </source>
</evidence>
<proteinExistence type="predicted"/>
<comment type="pathway">
    <text evidence="1">Cofactor biosynthesis; adenosylcobalamin biosynthesis.</text>
</comment>
<dbReference type="InterPro" id="IPR051810">
    <property type="entry name" value="Precorrin_MeTrfase"/>
</dbReference>
<evidence type="ECO:0000256" key="4">
    <source>
        <dbReference type="ARBA" id="ARBA00022679"/>
    </source>
</evidence>
<evidence type="ECO:0000259" key="6">
    <source>
        <dbReference type="Pfam" id="PF00590"/>
    </source>
</evidence>
<dbReference type="InterPro" id="IPR000878">
    <property type="entry name" value="4pyrrol_Mease"/>
</dbReference>
<evidence type="ECO:0000313" key="7">
    <source>
        <dbReference type="EMBL" id="VAX21129.1"/>
    </source>
</evidence>
<dbReference type="SUPFAM" id="SSF53790">
    <property type="entry name" value="Tetrapyrrole methylase"/>
    <property type="match status" value="1"/>
</dbReference>
<dbReference type="InterPro" id="IPR014776">
    <property type="entry name" value="4pyrrole_Mease_sub2"/>
</dbReference>
<dbReference type="Gene3D" id="3.30.950.10">
    <property type="entry name" value="Methyltransferase, Cobalt-precorrin-4 Transmethylase, Domain 2"/>
    <property type="match status" value="1"/>
</dbReference>